<feature type="compositionally biased region" description="Polar residues" evidence="1">
    <location>
        <begin position="24"/>
        <end position="57"/>
    </location>
</feature>
<dbReference type="SMART" id="SM00287">
    <property type="entry name" value="SH3b"/>
    <property type="match status" value="1"/>
</dbReference>
<gene>
    <name evidence="3" type="ORF">HELGO_WM14732</name>
</gene>
<evidence type="ECO:0000313" key="3">
    <source>
        <dbReference type="EMBL" id="CAA6812600.1"/>
    </source>
</evidence>
<dbReference type="Pfam" id="PF08239">
    <property type="entry name" value="SH3_3"/>
    <property type="match status" value="1"/>
</dbReference>
<dbReference type="AlphaFoldDB" id="A0A6S6TB36"/>
<name>A0A6S6TB36_9GAMM</name>
<dbReference type="EMBL" id="CACVAY010000056">
    <property type="protein sequence ID" value="CAA6812600.1"/>
    <property type="molecule type" value="Genomic_DNA"/>
</dbReference>
<dbReference type="InterPro" id="IPR003646">
    <property type="entry name" value="SH3-like_bac-type"/>
</dbReference>
<feature type="domain" description="SH3b" evidence="2">
    <location>
        <begin position="113"/>
        <end position="186"/>
    </location>
</feature>
<dbReference type="Gene3D" id="2.30.30.40">
    <property type="entry name" value="SH3 Domains"/>
    <property type="match status" value="1"/>
</dbReference>
<accession>A0A6S6TB36</accession>
<organism evidence="3">
    <name type="scientific">uncultured Thiotrichaceae bacterium</name>
    <dbReference type="NCBI Taxonomy" id="298394"/>
    <lineage>
        <taxon>Bacteria</taxon>
        <taxon>Pseudomonadati</taxon>
        <taxon>Pseudomonadota</taxon>
        <taxon>Gammaproteobacteria</taxon>
        <taxon>Thiotrichales</taxon>
        <taxon>Thiotrichaceae</taxon>
        <taxon>environmental samples</taxon>
    </lineage>
</organism>
<reference evidence="3" key="1">
    <citation type="submission" date="2020-01" db="EMBL/GenBank/DDBJ databases">
        <authorList>
            <person name="Meier V. D."/>
            <person name="Meier V D."/>
        </authorList>
    </citation>
    <scope>NUCLEOTIDE SEQUENCE</scope>
    <source>
        <strain evidence="3">HLG_WM_MAG_07</strain>
    </source>
</reference>
<evidence type="ECO:0000259" key="2">
    <source>
        <dbReference type="PROSITE" id="PS51781"/>
    </source>
</evidence>
<protein>
    <recommendedName>
        <fullName evidence="2">SH3b domain-containing protein</fullName>
    </recommendedName>
</protein>
<dbReference type="PROSITE" id="PS51781">
    <property type="entry name" value="SH3B"/>
    <property type="match status" value="1"/>
</dbReference>
<sequence>MKNLILHTLLIFGLSACNEESREITNSPDKSTVTETRYESTANQVQDDTEKPNTQAPNFRFRDSFTADSPSTEEAPTSDTTNKVTAERTSTPSTTHMAEAKPVTQATEENEAQQTANVINLPKNDTLNVRKRAGTNNTILEKLAPNDKVIVTGKSKTTKDGQQWLEIITKKKVTGWVNDHYLRLND</sequence>
<feature type="region of interest" description="Disordered" evidence="1">
    <location>
        <begin position="19"/>
        <end position="99"/>
    </location>
</feature>
<proteinExistence type="predicted"/>
<evidence type="ECO:0000256" key="1">
    <source>
        <dbReference type="SAM" id="MobiDB-lite"/>
    </source>
</evidence>
<dbReference type="PROSITE" id="PS51257">
    <property type="entry name" value="PROKAR_LIPOPROTEIN"/>
    <property type="match status" value="1"/>
</dbReference>
<feature type="compositionally biased region" description="Polar residues" evidence="1">
    <location>
        <begin position="66"/>
        <end position="96"/>
    </location>
</feature>